<keyword evidence="1" id="KW-0862">Zinc</keyword>
<feature type="compositionally biased region" description="Pro residues" evidence="2">
    <location>
        <begin position="815"/>
        <end position="824"/>
    </location>
</feature>
<feature type="region of interest" description="Disordered" evidence="2">
    <location>
        <begin position="988"/>
        <end position="1022"/>
    </location>
</feature>
<evidence type="ECO:0000259" key="3">
    <source>
        <dbReference type="PROSITE" id="PS50089"/>
    </source>
</evidence>
<dbReference type="PANTHER" id="PTHR47035">
    <property type="entry name" value="OS11G0150450 PROTEIN"/>
    <property type="match status" value="1"/>
</dbReference>
<feature type="region of interest" description="Disordered" evidence="2">
    <location>
        <begin position="622"/>
        <end position="728"/>
    </location>
</feature>
<keyword evidence="5" id="KW-1185">Reference proteome</keyword>
<organism evidence="4 5">
    <name type="scientific">Somion occarium</name>
    <dbReference type="NCBI Taxonomy" id="3059160"/>
    <lineage>
        <taxon>Eukaryota</taxon>
        <taxon>Fungi</taxon>
        <taxon>Dikarya</taxon>
        <taxon>Basidiomycota</taxon>
        <taxon>Agaricomycotina</taxon>
        <taxon>Agaricomycetes</taxon>
        <taxon>Polyporales</taxon>
        <taxon>Cerrenaceae</taxon>
        <taxon>Somion</taxon>
    </lineage>
</organism>
<feature type="compositionally biased region" description="Polar residues" evidence="2">
    <location>
        <begin position="556"/>
        <end position="565"/>
    </location>
</feature>
<feature type="compositionally biased region" description="Polar residues" evidence="2">
    <location>
        <begin position="709"/>
        <end position="720"/>
    </location>
</feature>
<dbReference type="PANTHER" id="PTHR47035:SF3">
    <property type="entry name" value="OS11G0150450 PROTEIN"/>
    <property type="match status" value="1"/>
</dbReference>
<feature type="region of interest" description="Disordered" evidence="2">
    <location>
        <begin position="44"/>
        <end position="90"/>
    </location>
</feature>
<dbReference type="SUPFAM" id="SSF57850">
    <property type="entry name" value="RING/U-box"/>
    <property type="match status" value="1"/>
</dbReference>
<feature type="region of interest" description="Disordered" evidence="2">
    <location>
        <begin position="741"/>
        <end position="855"/>
    </location>
</feature>
<feature type="compositionally biased region" description="Basic and acidic residues" evidence="2">
    <location>
        <begin position="678"/>
        <end position="690"/>
    </location>
</feature>
<feature type="compositionally biased region" description="Pro residues" evidence="2">
    <location>
        <begin position="571"/>
        <end position="581"/>
    </location>
</feature>
<evidence type="ECO:0000256" key="1">
    <source>
        <dbReference type="PROSITE-ProRule" id="PRU00175"/>
    </source>
</evidence>
<feature type="region of interest" description="Disordered" evidence="2">
    <location>
        <begin position="146"/>
        <end position="178"/>
    </location>
</feature>
<dbReference type="Proteomes" id="UP001497453">
    <property type="component" value="Chromosome 6"/>
</dbReference>
<dbReference type="Gene3D" id="3.30.40.10">
    <property type="entry name" value="Zinc/RING finger domain, C3HC4 (zinc finger)"/>
    <property type="match status" value="1"/>
</dbReference>
<gene>
    <name evidence="4" type="ORF">GFSPODELE1_LOCUS7944</name>
</gene>
<evidence type="ECO:0000313" key="5">
    <source>
        <dbReference type="Proteomes" id="UP001497453"/>
    </source>
</evidence>
<dbReference type="EMBL" id="OZ037949">
    <property type="protein sequence ID" value="CAL1710681.1"/>
    <property type="molecule type" value="Genomic_DNA"/>
</dbReference>
<feature type="compositionally biased region" description="Low complexity" evidence="2">
    <location>
        <begin position="458"/>
        <end position="468"/>
    </location>
</feature>
<feature type="compositionally biased region" description="Polar residues" evidence="2">
    <location>
        <begin position="296"/>
        <end position="308"/>
    </location>
</feature>
<feature type="compositionally biased region" description="Polar residues" evidence="2">
    <location>
        <begin position="331"/>
        <end position="350"/>
    </location>
</feature>
<name>A0ABP1DSA6_9APHY</name>
<feature type="compositionally biased region" description="Basic and acidic residues" evidence="2">
    <location>
        <begin position="470"/>
        <end position="483"/>
    </location>
</feature>
<feature type="region of interest" description="Disordered" evidence="2">
    <location>
        <begin position="453"/>
        <end position="494"/>
    </location>
</feature>
<dbReference type="Pfam" id="PF13639">
    <property type="entry name" value="zf-RING_2"/>
    <property type="match status" value="1"/>
</dbReference>
<feature type="region of interest" description="Disordered" evidence="2">
    <location>
        <begin position="324"/>
        <end position="359"/>
    </location>
</feature>
<evidence type="ECO:0000313" key="4">
    <source>
        <dbReference type="EMBL" id="CAL1710681.1"/>
    </source>
</evidence>
<dbReference type="InterPro" id="IPR013083">
    <property type="entry name" value="Znf_RING/FYVE/PHD"/>
</dbReference>
<feature type="region of interest" description="Disordered" evidence="2">
    <location>
        <begin position="205"/>
        <end position="250"/>
    </location>
</feature>
<feature type="compositionally biased region" description="Polar residues" evidence="2">
    <location>
        <begin position="665"/>
        <end position="676"/>
    </location>
</feature>
<keyword evidence="1" id="KW-0863">Zinc-finger</keyword>
<dbReference type="InterPro" id="IPR053070">
    <property type="entry name" value="RING-type_E3_ubiquitin-ligase"/>
</dbReference>
<proteinExistence type="predicted"/>
<dbReference type="InterPro" id="IPR001841">
    <property type="entry name" value="Znf_RING"/>
</dbReference>
<feature type="region of interest" description="Disordered" evidence="2">
    <location>
        <begin position="281"/>
        <end position="309"/>
    </location>
</feature>
<keyword evidence="1" id="KW-0479">Metal-binding</keyword>
<dbReference type="SMART" id="SM00184">
    <property type="entry name" value="RING"/>
    <property type="match status" value="1"/>
</dbReference>
<feature type="compositionally biased region" description="Low complexity" evidence="2">
    <location>
        <begin position="215"/>
        <end position="250"/>
    </location>
</feature>
<feature type="region of interest" description="Disordered" evidence="2">
    <location>
        <begin position="549"/>
        <end position="602"/>
    </location>
</feature>
<reference evidence="5" key="1">
    <citation type="submission" date="2024-04" db="EMBL/GenBank/DDBJ databases">
        <authorList>
            <person name="Shaw F."/>
            <person name="Minotto A."/>
        </authorList>
    </citation>
    <scope>NUCLEOTIDE SEQUENCE [LARGE SCALE GENOMIC DNA]</scope>
</reference>
<sequence length="1032" mass="114859">MDPAGDRGFSQRDDLWNDNLERWAAAASRRDSQDRWDDRERIERDWSAGLESHTNTNERRGFQSRRGPANVPSAPREPPRFYNKAPPIQHSPVYPVVPNFSGFPASPAQRETDQDSYQHDHVMSERGPWIRIVDDDDALFERANRRTGRNGRNEFMPPNHSASGRPALPLSSNGGRREPLSVERMFSDVNADIVDGILNRNDIEREGLGSPQVRNSLSYRNPPSSSSSNSSRASNGSQSSAYFSASSSPYPSTGPTSFYPFSLNTYSPGVSRYHTAVSNFNVPERSDPPASFSVAERSQNEVPRQATSGREVELVLQSFQDVLGNIGRPEPSTSSGQTGTDGNTSLPSSTRARDASNPLELERHLRQIEQADESSHNRRYNLSPNAIADDLEEILPDNALSSPHPDLDEDVTMDRAIRASIQAAEGLAAEFSNAGVPEISPELRQLLRTVQNHTYSLSQTSRRTPSRGPSRHERPVPEVEHRAPGPYEHLPSALRPSPVAVDFRIENGRVVEAHRFNPLTDTTGPPVDALTYLRNRQQALRDGRALQAQLRDGRPQGQNPASVSTMEGWRPPSPPPAPTPPSHSARSSQYPNLNLNDFHDGPFRASMARTMALNRRRAMGQAIAGNRPPPSHSLASRPNRDSERAQPSSRPSRPPYAIPPRNYLDSRSSSRPTPSIGTERDRPPVLRDLDFYNPGTGDNGTSRRRASFSREQPQVSSQYSRDQRELHDFVTRRRPVATLALQVNEPNSRHEDLPLSFTRRGDRDRNDVYRRRNNDGRSSDSWGNIAGDISMGSPDIHQPAHGSRSNRGWGRDSPPLIPTGPPPFSYARHADARPVNGALPPHLQAGTTMQSPHNRARLQADINTELERSREDRLTRVRRHAHARELSRIIGSNDLESAYEGLVRFTAIMEEGGTRRVPQAVIDSLPSGVYSDWATPGESEDCCPICLDDYEQDAPVLRVPACKHWFHKTCLTQWLKRGDTCPVCRAAVRPEQGNGPPTRGFPPVPGPSSSRGGRRFDSDDDEDDFFLPLDLF</sequence>
<protein>
    <recommendedName>
        <fullName evidence="3">RING-type domain-containing protein</fullName>
    </recommendedName>
</protein>
<dbReference type="CDD" id="cd16461">
    <property type="entry name" value="RING-H2_EL5-like"/>
    <property type="match status" value="1"/>
</dbReference>
<feature type="domain" description="RING-type" evidence="3">
    <location>
        <begin position="943"/>
        <end position="985"/>
    </location>
</feature>
<feature type="compositionally biased region" description="Basic and acidic residues" evidence="2">
    <location>
        <begin position="747"/>
        <end position="778"/>
    </location>
</feature>
<evidence type="ECO:0000256" key="2">
    <source>
        <dbReference type="SAM" id="MobiDB-lite"/>
    </source>
</evidence>
<accession>A0ABP1DSA6</accession>
<dbReference type="PROSITE" id="PS50089">
    <property type="entry name" value="ZF_RING_2"/>
    <property type="match status" value="1"/>
</dbReference>